<accession>A0ABU3QXZ0</accession>
<dbReference type="SUPFAM" id="SSF48150">
    <property type="entry name" value="DNA-glycosylase"/>
    <property type="match status" value="1"/>
</dbReference>
<dbReference type="GO" id="GO:0008725">
    <property type="term" value="F:DNA-3-methyladenine glycosylase activity"/>
    <property type="evidence" value="ECO:0007669"/>
    <property type="project" value="UniProtKB-EC"/>
</dbReference>
<reference evidence="1 2" key="1">
    <citation type="submission" date="2023-10" db="EMBL/GenBank/DDBJ databases">
        <title>Psychrosphaera aquimaarina strain SW33 isolated from seawater.</title>
        <authorList>
            <person name="Bayburt H."/>
            <person name="Kim J.M."/>
            <person name="Choi B.J."/>
            <person name="Jeon C.O."/>
        </authorList>
    </citation>
    <scope>NUCLEOTIDE SEQUENCE [LARGE SCALE GENOMIC DNA]</scope>
    <source>
        <strain evidence="1 2">KCTC 52743</strain>
    </source>
</reference>
<dbReference type="InterPro" id="IPR011257">
    <property type="entry name" value="DNA_glycosylase"/>
</dbReference>
<sequence>MTEIKNLEPFSDILHRAIERKGDKSFVLDMAGQTFSQDELAQIPDSMWLAAFTKQIFQSGFVWRVVEQKWPGFEEVFFNFDIEKMLMMSDDMWESKCKDERIIRNGKKVMTIKDNAQMIFEIATEHGSFGQFIANWPKHDIIGLWAFLKKHGSRLGGNTGPYALRRMGFDTFLISQDITTSSILTN</sequence>
<gene>
    <name evidence="1" type="ORF">RT723_04545</name>
</gene>
<comment type="caution">
    <text evidence="1">The sequence shown here is derived from an EMBL/GenBank/DDBJ whole genome shotgun (WGS) entry which is preliminary data.</text>
</comment>
<dbReference type="Gene3D" id="1.10.340.30">
    <property type="entry name" value="Hypothetical protein, domain 2"/>
    <property type="match status" value="1"/>
</dbReference>
<organism evidence="1 2">
    <name type="scientific">Psychrosphaera aquimarina</name>
    <dbReference type="NCBI Taxonomy" id="2044854"/>
    <lineage>
        <taxon>Bacteria</taxon>
        <taxon>Pseudomonadati</taxon>
        <taxon>Pseudomonadota</taxon>
        <taxon>Gammaproteobacteria</taxon>
        <taxon>Alteromonadales</taxon>
        <taxon>Pseudoalteromonadaceae</taxon>
        <taxon>Psychrosphaera</taxon>
    </lineage>
</organism>
<dbReference type="EMBL" id="JAWCUA010000003">
    <property type="protein sequence ID" value="MDU0112278.1"/>
    <property type="molecule type" value="Genomic_DNA"/>
</dbReference>
<dbReference type="Pfam" id="PF03352">
    <property type="entry name" value="Adenine_glyco"/>
    <property type="match status" value="1"/>
</dbReference>
<name>A0ABU3QXZ0_9GAMM</name>
<keyword evidence="1" id="KW-0378">Hydrolase</keyword>
<dbReference type="PANTHER" id="PTHR30037:SF3">
    <property type="entry name" value="BLR0857 PROTEIN"/>
    <property type="match status" value="1"/>
</dbReference>
<protein>
    <submittedName>
        <fullName evidence="1">DNA-3-methyladenine glycosylase I</fullName>
        <ecNumber evidence="1">3.2.2.20</ecNumber>
    </submittedName>
</protein>
<dbReference type="InterPro" id="IPR005019">
    <property type="entry name" value="Adenine_glyco"/>
</dbReference>
<dbReference type="InterPro" id="IPR052891">
    <property type="entry name" value="DNA-3mA_glycosylase"/>
</dbReference>
<keyword evidence="1" id="KW-0326">Glycosidase</keyword>
<keyword evidence="2" id="KW-1185">Reference proteome</keyword>
<dbReference type="Proteomes" id="UP001257914">
    <property type="component" value="Unassembled WGS sequence"/>
</dbReference>
<evidence type="ECO:0000313" key="2">
    <source>
        <dbReference type="Proteomes" id="UP001257914"/>
    </source>
</evidence>
<proteinExistence type="predicted"/>
<evidence type="ECO:0000313" key="1">
    <source>
        <dbReference type="EMBL" id="MDU0112278.1"/>
    </source>
</evidence>
<dbReference type="EC" id="3.2.2.20" evidence="1"/>
<dbReference type="PANTHER" id="PTHR30037">
    <property type="entry name" value="DNA-3-METHYLADENINE GLYCOSYLASE 1"/>
    <property type="match status" value="1"/>
</dbReference>